<dbReference type="EMBL" id="CAUYUJ010021077">
    <property type="protein sequence ID" value="CAK0902486.1"/>
    <property type="molecule type" value="Genomic_DNA"/>
</dbReference>
<dbReference type="InterPro" id="IPR036412">
    <property type="entry name" value="HAD-like_sf"/>
</dbReference>
<dbReference type="Proteomes" id="UP001189429">
    <property type="component" value="Unassembled WGS sequence"/>
</dbReference>
<organism evidence="1 2">
    <name type="scientific">Prorocentrum cordatum</name>
    <dbReference type="NCBI Taxonomy" id="2364126"/>
    <lineage>
        <taxon>Eukaryota</taxon>
        <taxon>Sar</taxon>
        <taxon>Alveolata</taxon>
        <taxon>Dinophyceae</taxon>
        <taxon>Prorocentrales</taxon>
        <taxon>Prorocentraceae</taxon>
        <taxon>Prorocentrum</taxon>
    </lineage>
</organism>
<dbReference type="PANTHER" id="PTHR43434:SF19">
    <property type="entry name" value="PHOSPHONOACETALDEHYDE HYDROLASE"/>
    <property type="match status" value="1"/>
</dbReference>
<dbReference type="Pfam" id="PF00702">
    <property type="entry name" value="Hydrolase"/>
    <property type="match status" value="1"/>
</dbReference>
<evidence type="ECO:0000313" key="1">
    <source>
        <dbReference type="EMBL" id="CAK0902486.1"/>
    </source>
</evidence>
<accession>A0ABN9XV01</accession>
<dbReference type="Gene3D" id="3.40.50.1000">
    <property type="entry name" value="HAD superfamily/HAD-like"/>
    <property type="match status" value="1"/>
</dbReference>
<evidence type="ECO:0008006" key="3">
    <source>
        <dbReference type="Google" id="ProtNLM"/>
    </source>
</evidence>
<dbReference type="SFLD" id="SFLDS00003">
    <property type="entry name" value="Haloacid_Dehalogenase"/>
    <property type="match status" value="1"/>
</dbReference>
<gene>
    <name evidence="1" type="ORF">PCOR1329_LOCUS79086</name>
</gene>
<dbReference type="InterPro" id="IPR050155">
    <property type="entry name" value="HAD-like_hydrolase_sf"/>
</dbReference>
<name>A0ABN9XV01_9DINO</name>
<dbReference type="SFLD" id="SFLDG01129">
    <property type="entry name" value="C1.5:_HAD__Beta-PGM__Phosphata"/>
    <property type="match status" value="1"/>
</dbReference>
<sequence length="317" mass="33785">PLDLGISSGYRPSPPPAAVYPGELVHHLCSSPDAQRMRARGALRRGSAGRARWQGGPRWWPWPAAATAGPGRSPRWPLAALALLLARAELGGAFSRGARWLPWPTRLLPAELELVVFDLAGTTLDDTVDGEPLAGVAFRDAFGRVGLSLALRRLCRGFPRSLVGSCSDAFVEELYAYWKQAVGDRLVSGDLREIPGTSSAFSALRERGTKVFVSTGFEQRIAEAIVSRLNWTIDGLVAGARRPRPDAIFECMNRTGVVHPGRVLKVGDSVADVEEGRAAGVLTAAVASGTQPARALRSARPDFLLGSVADLPALLPG</sequence>
<evidence type="ECO:0000313" key="2">
    <source>
        <dbReference type="Proteomes" id="UP001189429"/>
    </source>
</evidence>
<comment type="caution">
    <text evidence="1">The sequence shown here is derived from an EMBL/GenBank/DDBJ whole genome shotgun (WGS) entry which is preliminary data.</text>
</comment>
<keyword evidence="2" id="KW-1185">Reference proteome</keyword>
<dbReference type="SUPFAM" id="SSF56784">
    <property type="entry name" value="HAD-like"/>
    <property type="match status" value="1"/>
</dbReference>
<reference evidence="1" key="1">
    <citation type="submission" date="2023-10" db="EMBL/GenBank/DDBJ databases">
        <authorList>
            <person name="Chen Y."/>
            <person name="Shah S."/>
            <person name="Dougan E. K."/>
            <person name="Thang M."/>
            <person name="Chan C."/>
        </authorList>
    </citation>
    <scope>NUCLEOTIDE SEQUENCE [LARGE SCALE GENOMIC DNA]</scope>
</reference>
<feature type="non-terminal residue" evidence="1">
    <location>
        <position position="1"/>
    </location>
</feature>
<dbReference type="InterPro" id="IPR023214">
    <property type="entry name" value="HAD_sf"/>
</dbReference>
<dbReference type="PANTHER" id="PTHR43434">
    <property type="entry name" value="PHOSPHOGLYCOLATE PHOSPHATASE"/>
    <property type="match status" value="1"/>
</dbReference>
<proteinExistence type="predicted"/>
<protein>
    <recommendedName>
        <fullName evidence="3">Phosphonoacetaldehyde hydrolase</fullName>
    </recommendedName>
</protein>